<accession>A0A0M0K6D1</accession>
<protein>
    <submittedName>
        <fullName evidence="1">Uncharacterized protein</fullName>
    </submittedName>
</protein>
<dbReference type="EMBL" id="JWZX01001311">
    <property type="protein sequence ID" value="KOO34157.1"/>
    <property type="molecule type" value="Genomic_DNA"/>
</dbReference>
<sequence>VWASDGDCDDGGPGSEYTGTCSLGTDCTDCGTRDLSALPADRSYLPKTLEDGYNGDCDDGGPGSEYVITGCTYGGDCTDCGPRPWRASPPLIPP</sequence>
<dbReference type="AlphaFoldDB" id="A0A0M0K6D1"/>
<name>A0A0M0K6D1_9EUKA</name>
<keyword evidence="2" id="KW-1185">Reference proteome</keyword>
<proteinExistence type="predicted"/>
<comment type="caution">
    <text evidence="1">The sequence shown here is derived from an EMBL/GenBank/DDBJ whole genome shotgun (WGS) entry which is preliminary data.</text>
</comment>
<dbReference type="Proteomes" id="UP000037460">
    <property type="component" value="Unassembled WGS sequence"/>
</dbReference>
<reference evidence="2" key="1">
    <citation type="journal article" date="2015" name="PLoS Genet.">
        <title>Genome Sequence and Transcriptome Analyses of Chrysochromulina tobin: Metabolic Tools for Enhanced Algal Fitness in the Prominent Order Prymnesiales (Haptophyceae).</title>
        <authorList>
            <person name="Hovde B.T."/>
            <person name="Deodato C.R."/>
            <person name="Hunsperger H.M."/>
            <person name="Ryken S.A."/>
            <person name="Yost W."/>
            <person name="Jha R.K."/>
            <person name="Patterson J."/>
            <person name="Monnat R.J. Jr."/>
            <person name="Barlow S.B."/>
            <person name="Starkenburg S.R."/>
            <person name="Cattolico R.A."/>
        </authorList>
    </citation>
    <scope>NUCLEOTIDE SEQUENCE</scope>
    <source>
        <strain evidence="2">CCMP291</strain>
    </source>
</reference>
<organism evidence="1 2">
    <name type="scientific">Chrysochromulina tobinii</name>
    <dbReference type="NCBI Taxonomy" id="1460289"/>
    <lineage>
        <taxon>Eukaryota</taxon>
        <taxon>Haptista</taxon>
        <taxon>Haptophyta</taxon>
        <taxon>Prymnesiophyceae</taxon>
        <taxon>Prymnesiales</taxon>
        <taxon>Chrysochromulinaceae</taxon>
        <taxon>Chrysochromulina</taxon>
    </lineage>
</organism>
<evidence type="ECO:0000313" key="1">
    <source>
        <dbReference type="EMBL" id="KOO34157.1"/>
    </source>
</evidence>
<gene>
    <name evidence="1" type="ORF">Ctob_016252</name>
</gene>
<feature type="non-terminal residue" evidence="1">
    <location>
        <position position="94"/>
    </location>
</feature>
<evidence type="ECO:0000313" key="2">
    <source>
        <dbReference type="Proteomes" id="UP000037460"/>
    </source>
</evidence>
<feature type="non-terminal residue" evidence="1">
    <location>
        <position position="1"/>
    </location>
</feature>